<dbReference type="EMBL" id="CP036525">
    <property type="protein sequence ID" value="QDT01765.1"/>
    <property type="molecule type" value="Genomic_DNA"/>
</dbReference>
<gene>
    <name evidence="2" type="ORF">K227x_01330</name>
</gene>
<protein>
    <submittedName>
        <fullName evidence="2">Uncharacterized protein</fullName>
    </submittedName>
</protein>
<dbReference type="OrthoDB" id="9772097at2"/>
<evidence type="ECO:0000313" key="2">
    <source>
        <dbReference type="EMBL" id="QDT01765.1"/>
    </source>
</evidence>
<accession>A0A517N3Q8</accession>
<keyword evidence="3" id="KW-1185">Reference proteome</keyword>
<feature type="chain" id="PRO_5021834182" evidence="1">
    <location>
        <begin position="21"/>
        <end position="248"/>
    </location>
</feature>
<dbReference type="KEGG" id="rlc:K227x_01330"/>
<evidence type="ECO:0000313" key="3">
    <source>
        <dbReference type="Proteomes" id="UP000318538"/>
    </source>
</evidence>
<dbReference type="AlphaFoldDB" id="A0A517N3Q8"/>
<dbReference type="RefSeq" id="WP_145167554.1">
    <property type="nucleotide sequence ID" value="NZ_CP036525.1"/>
</dbReference>
<feature type="signal peptide" evidence="1">
    <location>
        <begin position="1"/>
        <end position="20"/>
    </location>
</feature>
<name>A0A517N3Q8_9BACT</name>
<dbReference type="Proteomes" id="UP000318538">
    <property type="component" value="Chromosome"/>
</dbReference>
<proteinExistence type="predicted"/>
<keyword evidence="1" id="KW-0732">Signal</keyword>
<evidence type="ECO:0000256" key="1">
    <source>
        <dbReference type="SAM" id="SignalP"/>
    </source>
</evidence>
<organism evidence="2 3">
    <name type="scientific">Rubripirellula lacrimiformis</name>
    <dbReference type="NCBI Taxonomy" id="1930273"/>
    <lineage>
        <taxon>Bacteria</taxon>
        <taxon>Pseudomonadati</taxon>
        <taxon>Planctomycetota</taxon>
        <taxon>Planctomycetia</taxon>
        <taxon>Pirellulales</taxon>
        <taxon>Pirellulaceae</taxon>
        <taxon>Rubripirellula</taxon>
    </lineage>
</organism>
<sequence precursor="true">MKRSALIIVGLLLSMTVAQAETASLRMRFALDPSSATAQAGNFNANPLGKSNQLEIDPDSNGIRNVVVYVYTGRGGTKLKIAPHKGEQLKLTIAENGFHPHVVLARLGDTLEILNRSPRRHFPQITFFNAPAVNIESLPGRSDFVRLPAGAPTTAAIECLVTPSLNALLLIMDHPFGCVSDKNGAVAIEGLPVGTKLIFRVWHEAGHFNHVKIYGDSVEWRRSRFELTLAPGVNDFGDVLVSGQTFQK</sequence>
<reference evidence="2 3" key="1">
    <citation type="submission" date="2019-02" db="EMBL/GenBank/DDBJ databases">
        <title>Deep-cultivation of Planctomycetes and their phenomic and genomic characterization uncovers novel biology.</title>
        <authorList>
            <person name="Wiegand S."/>
            <person name="Jogler M."/>
            <person name="Boedeker C."/>
            <person name="Pinto D."/>
            <person name="Vollmers J."/>
            <person name="Rivas-Marin E."/>
            <person name="Kohn T."/>
            <person name="Peeters S.H."/>
            <person name="Heuer A."/>
            <person name="Rast P."/>
            <person name="Oberbeckmann S."/>
            <person name="Bunk B."/>
            <person name="Jeske O."/>
            <person name="Meyerdierks A."/>
            <person name="Storesund J.E."/>
            <person name="Kallscheuer N."/>
            <person name="Luecker S."/>
            <person name="Lage O.M."/>
            <person name="Pohl T."/>
            <person name="Merkel B.J."/>
            <person name="Hornburger P."/>
            <person name="Mueller R.-W."/>
            <person name="Bruemmer F."/>
            <person name="Labrenz M."/>
            <person name="Spormann A.M."/>
            <person name="Op den Camp H."/>
            <person name="Overmann J."/>
            <person name="Amann R."/>
            <person name="Jetten M.S.M."/>
            <person name="Mascher T."/>
            <person name="Medema M.H."/>
            <person name="Devos D.P."/>
            <person name="Kaster A.-K."/>
            <person name="Ovreas L."/>
            <person name="Rohde M."/>
            <person name="Galperin M.Y."/>
            <person name="Jogler C."/>
        </authorList>
    </citation>
    <scope>NUCLEOTIDE SEQUENCE [LARGE SCALE GENOMIC DNA]</scope>
    <source>
        <strain evidence="2 3">K22_7</strain>
    </source>
</reference>